<sequence>MEERRMTNTMLIFVFLVVLYASIPRTHAADTISTNQILRYNETITSPQETFELGFFSPPNSKNHYVGIWYKKISTGTVVWVANRNTPLTHTSVELTLTLHGVLVIREATTGNVIWSSAISSTKSVCNPIGQLLDTGNFVIYNEGDKTMLVQFCLCMKENNTNHTCHSR</sequence>
<keyword evidence="5" id="KW-0418">Kinase</keyword>
<keyword evidence="2" id="KW-0325">Glycoprotein</keyword>
<dbReference type="Pfam" id="PF01453">
    <property type="entry name" value="B_lectin"/>
    <property type="match status" value="1"/>
</dbReference>
<dbReference type="Gene3D" id="2.90.10.10">
    <property type="entry name" value="Bulb-type lectin domain"/>
    <property type="match status" value="1"/>
</dbReference>
<dbReference type="Gramene" id="mRNA:HanXRQr2_Chr11g0478101">
    <property type="protein sequence ID" value="CDS:HanXRQr2_Chr11g0478101.1"/>
    <property type="gene ID" value="HanXRQr2_Chr11g0478101"/>
</dbReference>
<dbReference type="EMBL" id="CM007900">
    <property type="protein sequence ID" value="OTG07631.1"/>
    <property type="molecule type" value="Genomic_DNA"/>
</dbReference>
<dbReference type="Proteomes" id="UP000215914">
    <property type="component" value="Chromosome 11"/>
</dbReference>
<name>A0A251TCG3_HELAN</name>
<dbReference type="GO" id="GO:0004674">
    <property type="term" value="F:protein serine/threonine kinase activity"/>
    <property type="evidence" value="ECO:0007669"/>
    <property type="project" value="UniProtKB-KW"/>
</dbReference>
<evidence type="ECO:0000256" key="3">
    <source>
        <dbReference type="SAM" id="SignalP"/>
    </source>
</evidence>
<keyword evidence="7" id="KW-1185">Reference proteome</keyword>
<keyword evidence="5" id="KW-0808">Transferase</keyword>
<evidence type="ECO:0000256" key="1">
    <source>
        <dbReference type="ARBA" id="ARBA00022729"/>
    </source>
</evidence>
<evidence type="ECO:0000259" key="4">
    <source>
        <dbReference type="PROSITE" id="PS50927"/>
    </source>
</evidence>
<dbReference type="PROSITE" id="PS50927">
    <property type="entry name" value="BULB_LECTIN"/>
    <property type="match status" value="1"/>
</dbReference>
<dbReference type="InterPro" id="IPR001480">
    <property type="entry name" value="Bulb-type_lectin_dom"/>
</dbReference>
<evidence type="ECO:0000313" key="6">
    <source>
        <dbReference type="EMBL" id="OTG07631.1"/>
    </source>
</evidence>
<keyword evidence="1 3" id="KW-0732">Signal</keyword>
<feature type="domain" description="Bulb-type lectin" evidence="4">
    <location>
        <begin position="29"/>
        <end position="153"/>
    </location>
</feature>
<dbReference type="CDD" id="cd00028">
    <property type="entry name" value="B_lectin"/>
    <property type="match status" value="1"/>
</dbReference>
<dbReference type="EMBL" id="MNCJ02000326">
    <property type="protein sequence ID" value="KAF5780977.1"/>
    <property type="molecule type" value="Genomic_DNA"/>
</dbReference>
<evidence type="ECO:0000256" key="2">
    <source>
        <dbReference type="ARBA" id="ARBA00023180"/>
    </source>
</evidence>
<keyword evidence="5" id="KW-0723">Serine/threonine-protein kinase</keyword>
<reference evidence="5 7" key="1">
    <citation type="journal article" date="2017" name="Nature">
        <title>The sunflower genome provides insights into oil metabolism, flowering and Asterid evolution.</title>
        <authorList>
            <person name="Badouin H."/>
            <person name="Gouzy J."/>
            <person name="Grassa C.J."/>
            <person name="Murat F."/>
            <person name="Staton S.E."/>
            <person name="Cottret L."/>
            <person name="Lelandais-Briere C."/>
            <person name="Owens G.L."/>
            <person name="Carrere S."/>
            <person name="Mayjonade B."/>
            <person name="Legrand L."/>
            <person name="Gill N."/>
            <person name="Kane N.C."/>
            <person name="Bowers J.E."/>
            <person name="Hubner S."/>
            <person name="Bellec A."/>
            <person name="Berard A."/>
            <person name="Berges H."/>
            <person name="Blanchet N."/>
            <person name="Boniface M.C."/>
            <person name="Brunel D."/>
            <person name="Catrice O."/>
            <person name="Chaidir N."/>
            <person name="Claudel C."/>
            <person name="Donnadieu C."/>
            <person name="Faraut T."/>
            <person name="Fievet G."/>
            <person name="Helmstetter N."/>
            <person name="King M."/>
            <person name="Knapp S.J."/>
            <person name="Lai Z."/>
            <person name="Le Paslier M.C."/>
            <person name="Lippi Y."/>
            <person name="Lorenzon L."/>
            <person name="Mandel J.R."/>
            <person name="Marage G."/>
            <person name="Marchand G."/>
            <person name="Marquand E."/>
            <person name="Bret-Mestries E."/>
            <person name="Morien E."/>
            <person name="Nambeesan S."/>
            <person name="Nguyen T."/>
            <person name="Pegot-Espagnet P."/>
            <person name="Pouilly N."/>
            <person name="Raftis F."/>
            <person name="Sallet E."/>
            <person name="Schiex T."/>
            <person name="Thomas J."/>
            <person name="Vandecasteele C."/>
            <person name="Vares D."/>
            <person name="Vear F."/>
            <person name="Vautrin S."/>
            <person name="Crespi M."/>
            <person name="Mangin B."/>
            <person name="Burke J.M."/>
            <person name="Salse J."/>
            <person name="Munos S."/>
            <person name="Vincourt P."/>
            <person name="Rieseberg L.H."/>
            <person name="Langlade N.B."/>
        </authorList>
    </citation>
    <scope>NUCLEOTIDE SEQUENCE [LARGE SCALE GENOMIC DNA]</scope>
    <source>
        <strain evidence="7">cv. SF193</strain>
        <tissue evidence="5">Leaves</tissue>
    </source>
</reference>
<reference evidence="5" key="3">
    <citation type="submission" date="2020-06" db="EMBL/GenBank/DDBJ databases">
        <title>Helianthus annuus Genome sequencing and assembly Release 2.</title>
        <authorList>
            <person name="Gouzy J."/>
            <person name="Langlade N."/>
            <person name="Munos S."/>
        </authorList>
    </citation>
    <scope>NUCLEOTIDE SEQUENCE</scope>
    <source>
        <tissue evidence="5">Leaves</tissue>
    </source>
</reference>
<keyword evidence="6" id="KW-0430">Lectin</keyword>
<dbReference type="InParanoid" id="A0A251TCG3"/>
<evidence type="ECO:0000313" key="5">
    <source>
        <dbReference type="EMBL" id="KAF5780977.1"/>
    </source>
</evidence>
<dbReference type="PANTHER" id="PTHR32444">
    <property type="entry name" value="BULB-TYPE LECTIN DOMAIN-CONTAINING PROTEIN"/>
    <property type="match status" value="1"/>
</dbReference>
<reference evidence="6" key="2">
    <citation type="submission" date="2017-02" db="EMBL/GenBank/DDBJ databases">
        <title>Sunflower complete genome.</title>
        <authorList>
            <person name="Langlade N."/>
            <person name="Munos S."/>
        </authorList>
    </citation>
    <scope>NUCLEOTIDE SEQUENCE [LARGE SCALE GENOMIC DNA]</scope>
    <source>
        <tissue evidence="6">Leaves</tissue>
    </source>
</reference>
<feature type="signal peptide" evidence="3">
    <location>
        <begin position="1"/>
        <end position="28"/>
    </location>
</feature>
<dbReference type="GO" id="GO:0030246">
    <property type="term" value="F:carbohydrate binding"/>
    <property type="evidence" value="ECO:0007669"/>
    <property type="project" value="UniProtKB-KW"/>
</dbReference>
<dbReference type="SUPFAM" id="SSF51110">
    <property type="entry name" value="alpha-D-mannose-specific plant lectins"/>
    <property type="match status" value="1"/>
</dbReference>
<proteinExistence type="predicted"/>
<gene>
    <name evidence="6" type="ORF">HannXRQ_Chr11g0332601</name>
    <name evidence="5" type="ORF">HanXRQr2_Chr11g0478101</name>
</gene>
<dbReference type="EC" id="2.7.11.1" evidence="5"/>
<dbReference type="InterPro" id="IPR036426">
    <property type="entry name" value="Bulb-type_lectin_dom_sf"/>
</dbReference>
<dbReference type="SMART" id="SM00108">
    <property type="entry name" value="B_lectin"/>
    <property type="match status" value="1"/>
</dbReference>
<dbReference type="PANTHER" id="PTHR32444:SF98">
    <property type="entry name" value="RECEPTOR-LIKE SERINE_THREONINE-PROTEIN KINASE"/>
    <property type="match status" value="1"/>
</dbReference>
<dbReference type="AlphaFoldDB" id="A0A251TCG3"/>
<accession>A0A251TCG3</accession>
<protein>
    <submittedName>
        <fullName evidence="5">Non-specific serine/threonine protein kinase</fullName>
        <ecNumber evidence="5">2.7.11.1</ecNumber>
    </submittedName>
    <submittedName>
        <fullName evidence="6">Putative bulb-type lectin domain-containing protein</fullName>
    </submittedName>
</protein>
<evidence type="ECO:0000313" key="7">
    <source>
        <dbReference type="Proteomes" id="UP000215914"/>
    </source>
</evidence>
<feature type="chain" id="PRO_5012264820" evidence="3">
    <location>
        <begin position="29"/>
        <end position="168"/>
    </location>
</feature>
<dbReference type="OMA" id="WAANREN"/>
<organism evidence="6 7">
    <name type="scientific">Helianthus annuus</name>
    <name type="common">Common sunflower</name>
    <dbReference type="NCBI Taxonomy" id="4232"/>
    <lineage>
        <taxon>Eukaryota</taxon>
        <taxon>Viridiplantae</taxon>
        <taxon>Streptophyta</taxon>
        <taxon>Embryophyta</taxon>
        <taxon>Tracheophyta</taxon>
        <taxon>Spermatophyta</taxon>
        <taxon>Magnoliopsida</taxon>
        <taxon>eudicotyledons</taxon>
        <taxon>Gunneridae</taxon>
        <taxon>Pentapetalae</taxon>
        <taxon>asterids</taxon>
        <taxon>campanulids</taxon>
        <taxon>Asterales</taxon>
        <taxon>Asteraceae</taxon>
        <taxon>Asteroideae</taxon>
        <taxon>Heliantheae alliance</taxon>
        <taxon>Heliantheae</taxon>
        <taxon>Helianthus</taxon>
    </lineage>
</organism>